<gene>
    <name evidence="1" type="ORF">HS088_TW07G00846</name>
</gene>
<evidence type="ECO:0000313" key="2">
    <source>
        <dbReference type="Proteomes" id="UP000593562"/>
    </source>
</evidence>
<reference evidence="1 2" key="1">
    <citation type="journal article" date="2020" name="Nat. Commun.">
        <title>Genome of Tripterygium wilfordii and identification of cytochrome P450 involved in triptolide biosynthesis.</title>
        <authorList>
            <person name="Tu L."/>
            <person name="Su P."/>
            <person name="Zhang Z."/>
            <person name="Gao L."/>
            <person name="Wang J."/>
            <person name="Hu T."/>
            <person name="Zhou J."/>
            <person name="Zhang Y."/>
            <person name="Zhao Y."/>
            <person name="Liu Y."/>
            <person name="Song Y."/>
            <person name="Tong Y."/>
            <person name="Lu Y."/>
            <person name="Yang J."/>
            <person name="Xu C."/>
            <person name="Jia M."/>
            <person name="Peters R.J."/>
            <person name="Huang L."/>
            <person name="Gao W."/>
        </authorList>
    </citation>
    <scope>NUCLEOTIDE SEQUENCE [LARGE SCALE GENOMIC DNA]</scope>
    <source>
        <strain evidence="2">cv. XIE 37</strain>
        <tissue evidence="1">Leaf</tissue>
    </source>
</reference>
<name>A0A7J7DG28_TRIWF</name>
<organism evidence="1 2">
    <name type="scientific">Tripterygium wilfordii</name>
    <name type="common">Thunder God vine</name>
    <dbReference type="NCBI Taxonomy" id="458696"/>
    <lineage>
        <taxon>Eukaryota</taxon>
        <taxon>Viridiplantae</taxon>
        <taxon>Streptophyta</taxon>
        <taxon>Embryophyta</taxon>
        <taxon>Tracheophyta</taxon>
        <taxon>Spermatophyta</taxon>
        <taxon>Magnoliopsida</taxon>
        <taxon>eudicotyledons</taxon>
        <taxon>Gunneridae</taxon>
        <taxon>Pentapetalae</taxon>
        <taxon>rosids</taxon>
        <taxon>fabids</taxon>
        <taxon>Celastrales</taxon>
        <taxon>Celastraceae</taxon>
        <taxon>Tripterygium</taxon>
    </lineage>
</organism>
<keyword evidence="2" id="KW-1185">Reference proteome</keyword>
<dbReference type="AlphaFoldDB" id="A0A7J7DG28"/>
<dbReference type="Proteomes" id="UP000593562">
    <property type="component" value="Unassembled WGS sequence"/>
</dbReference>
<dbReference type="EMBL" id="JAAARO010000007">
    <property type="protein sequence ID" value="KAF5745263.1"/>
    <property type="molecule type" value="Genomic_DNA"/>
</dbReference>
<protein>
    <submittedName>
        <fullName evidence="1">Uncharacterized protein</fullName>
    </submittedName>
</protein>
<evidence type="ECO:0000313" key="1">
    <source>
        <dbReference type="EMBL" id="KAF5745263.1"/>
    </source>
</evidence>
<proteinExistence type="predicted"/>
<dbReference type="InParanoid" id="A0A7J7DG28"/>
<accession>A0A7J7DG28</accession>
<sequence>MRKRNIAGVGRQVFNITSLMVKVDSKKHIDKPIWRWPPWKSEEKEHGGWCQEKLLEEMGMKRMRSKHWPSNRSSKIT</sequence>
<comment type="caution">
    <text evidence="1">The sequence shown here is derived from an EMBL/GenBank/DDBJ whole genome shotgun (WGS) entry which is preliminary data.</text>
</comment>